<dbReference type="Proteomes" id="UP001153642">
    <property type="component" value="Unassembled WGS sequence"/>
</dbReference>
<dbReference type="RefSeq" id="WP_277900151.1">
    <property type="nucleotide sequence ID" value="NZ_JAPMUA010000003.1"/>
</dbReference>
<sequence>MANKHQELNKTFYILIDEAQFTRDILGSGITQIGRANYGQRGMYFQAFTGISTGLERIGKLCLLLDYYIQHNGTFPDDKYLKNEIGHDLIKIYEKSKLIIDRNEIEFSFQNGVIDPIQIEILKILSKFAKGDRYSNIDFLVNSKYQSDPIRNWHEKIDKELYKKRVSKQKKEKIEFNAKIIGKLLDPVSSVRHYSESREEINNMESASFLTGMMESIAKYRQLYILQIVRYWVEVIRSLQSKARKLGYNDIPWFTEVFAIFNNKDSYFLTRKTYETD</sequence>
<proteinExistence type="predicted"/>
<gene>
    <name evidence="1" type="ORF">OSR52_08620</name>
</gene>
<organism evidence="1 2">
    <name type="scientific">Galbibacter pacificus</name>
    <dbReference type="NCBI Taxonomy" id="2996052"/>
    <lineage>
        <taxon>Bacteria</taxon>
        <taxon>Pseudomonadati</taxon>
        <taxon>Bacteroidota</taxon>
        <taxon>Flavobacteriia</taxon>
        <taxon>Flavobacteriales</taxon>
        <taxon>Flavobacteriaceae</taxon>
        <taxon>Galbibacter</taxon>
    </lineage>
</organism>
<comment type="caution">
    <text evidence="1">The sequence shown here is derived from an EMBL/GenBank/DDBJ whole genome shotgun (WGS) entry which is preliminary data.</text>
</comment>
<evidence type="ECO:0000313" key="1">
    <source>
        <dbReference type="EMBL" id="MDG3585933.1"/>
    </source>
</evidence>
<evidence type="ECO:0000313" key="2">
    <source>
        <dbReference type="Proteomes" id="UP001153642"/>
    </source>
</evidence>
<reference evidence="1" key="1">
    <citation type="submission" date="2022-11" db="EMBL/GenBank/DDBJ databases">
        <title>High-quality draft genome sequence of Galbibacter sp. strain CMA-7.</title>
        <authorList>
            <person name="Wei L."/>
            <person name="Dong C."/>
            <person name="Shao Z."/>
        </authorList>
    </citation>
    <scope>NUCLEOTIDE SEQUENCE</scope>
    <source>
        <strain evidence="1">CMA-7</strain>
    </source>
</reference>
<name>A0ABT6FRN4_9FLAO</name>
<dbReference type="EMBL" id="JAPMUA010000003">
    <property type="protein sequence ID" value="MDG3585933.1"/>
    <property type="molecule type" value="Genomic_DNA"/>
</dbReference>
<accession>A0ABT6FRN4</accession>
<keyword evidence="2" id="KW-1185">Reference proteome</keyword>
<protein>
    <submittedName>
        <fullName evidence="1">Uncharacterized protein</fullName>
    </submittedName>
</protein>